<evidence type="ECO:0000259" key="1">
    <source>
        <dbReference type="Pfam" id="PF13302"/>
    </source>
</evidence>
<dbReference type="Gene3D" id="3.40.630.30">
    <property type="match status" value="1"/>
</dbReference>
<feature type="domain" description="N-acetyltransferase" evidence="1">
    <location>
        <begin position="20"/>
        <end position="179"/>
    </location>
</feature>
<evidence type="ECO:0000313" key="3">
    <source>
        <dbReference type="Proteomes" id="UP001140453"/>
    </source>
</evidence>
<protein>
    <recommendedName>
        <fullName evidence="1">N-acetyltransferase domain-containing protein</fullName>
    </recommendedName>
</protein>
<dbReference type="AlphaFoldDB" id="A0A9W9CW59"/>
<evidence type="ECO:0000313" key="2">
    <source>
        <dbReference type="EMBL" id="KAJ4390798.1"/>
    </source>
</evidence>
<organism evidence="2 3">
    <name type="scientific">Gnomoniopsis smithogilvyi</name>
    <dbReference type="NCBI Taxonomy" id="1191159"/>
    <lineage>
        <taxon>Eukaryota</taxon>
        <taxon>Fungi</taxon>
        <taxon>Dikarya</taxon>
        <taxon>Ascomycota</taxon>
        <taxon>Pezizomycotina</taxon>
        <taxon>Sordariomycetes</taxon>
        <taxon>Sordariomycetidae</taxon>
        <taxon>Diaporthales</taxon>
        <taxon>Gnomoniaceae</taxon>
        <taxon>Gnomoniopsis</taxon>
    </lineage>
</organism>
<dbReference type="EMBL" id="JAPEVB010000003">
    <property type="protein sequence ID" value="KAJ4390798.1"/>
    <property type="molecule type" value="Genomic_DNA"/>
</dbReference>
<dbReference type="PANTHER" id="PTHR43792">
    <property type="entry name" value="GNAT FAMILY, PUTATIVE (AFU_ORTHOLOGUE AFUA_3G00765)-RELATED-RELATED"/>
    <property type="match status" value="1"/>
</dbReference>
<keyword evidence="3" id="KW-1185">Reference proteome</keyword>
<dbReference type="InterPro" id="IPR051531">
    <property type="entry name" value="N-acetyltransferase"/>
</dbReference>
<dbReference type="SUPFAM" id="SSF55729">
    <property type="entry name" value="Acyl-CoA N-acyltransferases (Nat)"/>
    <property type="match status" value="1"/>
</dbReference>
<gene>
    <name evidence="2" type="ORF">N0V93_004396</name>
</gene>
<accession>A0A9W9CW59</accession>
<dbReference type="InterPro" id="IPR000182">
    <property type="entry name" value="GNAT_dom"/>
</dbReference>
<dbReference type="InterPro" id="IPR016181">
    <property type="entry name" value="Acyl_CoA_acyltransferase"/>
</dbReference>
<name>A0A9W9CW59_9PEZI</name>
<sequence length="220" mass="24684">MAAPLSSQPPRESYEITSPRLIIRTALESDAEGLHQFLTTPENFPHMPFNAGVTVEKLRASIGRWKDMQAQGINAFLIIVLRETGEIIGQGSYNCFDWVEAPGTTGAGAVNGPDKEKKKKLTDFGVLLDHRHWRKGLGAEAICSMVNFAAEELGCSLFRTETAEENEPWKAVIRSLGLKEFETFGPQSYDEKVNGWVWKFDADDWQKVKAKKQENGKWPL</sequence>
<dbReference type="Pfam" id="PF13302">
    <property type="entry name" value="Acetyltransf_3"/>
    <property type="match status" value="1"/>
</dbReference>
<dbReference type="Proteomes" id="UP001140453">
    <property type="component" value="Unassembled WGS sequence"/>
</dbReference>
<reference evidence="2" key="1">
    <citation type="submission" date="2022-10" db="EMBL/GenBank/DDBJ databases">
        <title>Tapping the CABI collections for fungal endophytes: first genome assemblies for Collariella, Neodidymelliopsis, Ascochyta clinopodiicola, Didymella pomorum, Didymosphaeria variabile, Neocosmospora piperis and Neocucurbitaria cava.</title>
        <authorList>
            <person name="Hill R."/>
        </authorList>
    </citation>
    <scope>NUCLEOTIDE SEQUENCE</scope>
    <source>
        <strain evidence="2">IMI 355082</strain>
    </source>
</reference>
<proteinExistence type="predicted"/>
<dbReference type="GO" id="GO:0016747">
    <property type="term" value="F:acyltransferase activity, transferring groups other than amino-acyl groups"/>
    <property type="evidence" value="ECO:0007669"/>
    <property type="project" value="InterPro"/>
</dbReference>
<dbReference type="OrthoDB" id="64477at2759"/>
<comment type="caution">
    <text evidence="2">The sequence shown here is derived from an EMBL/GenBank/DDBJ whole genome shotgun (WGS) entry which is preliminary data.</text>
</comment>
<dbReference type="PANTHER" id="PTHR43792:SF16">
    <property type="entry name" value="N-ACETYLTRANSFERASE DOMAIN-CONTAINING PROTEIN"/>
    <property type="match status" value="1"/>
</dbReference>